<feature type="compositionally biased region" description="Polar residues" evidence="2">
    <location>
        <begin position="474"/>
        <end position="494"/>
    </location>
</feature>
<feature type="region of interest" description="Disordered" evidence="2">
    <location>
        <begin position="354"/>
        <end position="495"/>
    </location>
</feature>
<reference evidence="5" key="1">
    <citation type="submission" date="2025-08" db="UniProtKB">
        <authorList>
            <consortium name="RefSeq"/>
        </authorList>
    </citation>
    <scope>IDENTIFICATION</scope>
</reference>
<dbReference type="PaxDb" id="121845-A0A1S3DTX3"/>
<name>A0A1S3DTX3_DIACI</name>
<feature type="compositionally biased region" description="Basic and acidic residues" evidence="2">
    <location>
        <begin position="376"/>
        <end position="402"/>
    </location>
</feature>
<feature type="domain" description="C2H2-type" evidence="3">
    <location>
        <begin position="64"/>
        <end position="92"/>
    </location>
</feature>
<evidence type="ECO:0000313" key="5">
    <source>
        <dbReference type="RefSeq" id="XP_008487390.1"/>
    </source>
</evidence>
<organism evidence="4 5">
    <name type="scientific">Diaphorina citri</name>
    <name type="common">Asian citrus psyllid</name>
    <dbReference type="NCBI Taxonomy" id="121845"/>
    <lineage>
        <taxon>Eukaryota</taxon>
        <taxon>Metazoa</taxon>
        <taxon>Ecdysozoa</taxon>
        <taxon>Arthropoda</taxon>
        <taxon>Hexapoda</taxon>
        <taxon>Insecta</taxon>
        <taxon>Pterygota</taxon>
        <taxon>Neoptera</taxon>
        <taxon>Paraneoptera</taxon>
        <taxon>Hemiptera</taxon>
        <taxon>Sternorrhyncha</taxon>
        <taxon>Psylloidea</taxon>
        <taxon>Psyllidae</taxon>
        <taxon>Diaphorininae</taxon>
        <taxon>Diaphorina</taxon>
    </lineage>
</organism>
<proteinExistence type="predicted"/>
<accession>A0A1S3DTX3</accession>
<evidence type="ECO:0000313" key="4">
    <source>
        <dbReference type="Proteomes" id="UP000079169"/>
    </source>
</evidence>
<gene>
    <name evidence="5" type="primary">LOC103524164</name>
</gene>
<dbReference type="RefSeq" id="XP_008487390.1">
    <property type="nucleotide sequence ID" value="XM_008489168.3"/>
</dbReference>
<dbReference type="SMART" id="SM00355">
    <property type="entry name" value="ZnF_C2H2"/>
    <property type="match status" value="4"/>
</dbReference>
<dbReference type="KEGG" id="dci:103524164"/>
<protein>
    <submittedName>
        <fullName evidence="5">Uncharacterized protein LOC103524164</fullName>
    </submittedName>
</protein>
<keyword evidence="1" id="KW-0863">Zinc-finger</keyword>
<dbReference type="Proteomes" id="UP000079169">
    <property type="component" value="Unplaced"/>
</dbReference>
<dbReference type="AlphaFoldDB" id="A0A1S3DTX3"/>
<dbReference type="OMA" id="LECRNEV"/>
<dbReference type="InterPro" id="IPR013087">
    <property type="entry name" value="Znf_C2H2_type"/>
</dbReference>
<sequence>MIFLKNAEVYCLADQVGDNSIALSRQWSCGTLRETNLQCSLCKYSCTIRSSLYKHLQEKHFTLYKCDQCNKNYHSVRSVTRHLHEVHHISRARVEQVYKKKVIASKVVKSVPKYLYTQNKPKPIETVTPAPTIPVSNTSNKLSSCVKCSGPFNSISGSVLCLTCTISSDSSSASVKSDEVYHSRDHQVLSPAKYLIKFPLQGCSNKIFRSPASSCAGDIPSPGSPVIPRLSIEENRNKAGIQVRMNYDKCSPGNPIVSKIETPVNTTEEDKILDTPTLSPSSDSVSTKENAHMNGDNISNVEKENQLGSKDKRKNLDSITQKLLNSKMGDESCRNIKLTCSPLLSNNNKILDMEHDRSSRKSTRRSSLDILLGNKVKTEVPTKPDDIPTKEQEDNSEVEDKPKRRTRQNSVENKTVSVDTRCSQTLSRNETRLSMSKKRDTLISSSKSIDGKTIVVKEEGEEPVKSNEEPSKVSEPQSNGLDHTASEQNMSTEVNLKRKLRTRTETIVNKKSKPDQDLTVNSTSDLQPLVLLDNSMTCDTATESEVVPASQALQSVPPVLRGSGESLEDLGVSSDNERLFKSLMKDAMDISPDSYQCRLCTISFPPIKKLLRIHVASKHLGYFRYRCAVESCAKMYFSHSDATQHASTSHANQNSGIVQVDANTLSMSAALEAQTCLKEKQKNKSPKEKQS</sequence>
<feature type="region of interest" description="Disordered" evidence="2">
    <location>
        <begin position="265"/>
        <end position="314"/>
    </location>
</feature>
<feature type="compositionally biased region" description="Polar residues" evidence="2">
    <location>
        <begin position="276"/>
        <end position="288"/>
    </location>
</feature>
<dbReference type="GO" id="GO:0008270">
    <property type="term" value="F:zinc ion binding"/>
    <property type="evidence" value="ECO:0007669"/>
    <property type="project" value="UniProtKB-KW"/>
</dbReference>
<feature type="compositionally biased region" description="Polar residues" evidence="2">
    <location>
        <begin position="408"/>
        <end position="434"/>
    </location>
</feature>
<dbReference type="GeneID" id="103524164"/>
<feature type="compositionally biased region" description="Basic and acidic residues" evidence="2">
    <location>
        <begin position="455"/>
        <end position="472"/>
    </location>
</feature>
<keyword evidence="1" id="KW-0862">Zinc</keyword>
<evidence type="ECO:0000259" key="3">
    <source>
        <dbReference type="PROSITE" id="PS50157"/>
    </source>
</evidence>
<dbReference type="PROSITE" id="PS50157">
    <property type="entry name" value="ZINC_FINGER_C2H2_2"/>
    <property type="match status" value="2"/>
</dbReference>
<dbReference type="Gene3D" id="3.30.160.60">
    <property type="entry name" value="Classic Zinc Finger"/>
    <property type="match status" value="1"/>
</dbReference>
<evidence type="ECO:0000256" key="2">
    <source>
        <dbReference type="SAM" id="MobiDB-lite"/>
    </source>
</evidence>
<feature type="domain" description="C2H2-type" evidence="3">
    <location>
        <begin position="625"/>
        <end position="655"/>
    </location>
</feature>
<dbReference type="PROSITE" id="PS00028">
    <property type="entry name" value="ZINC_FINGER_C2H2_1"/>
    <property type="match status" value="2"/>
</dbReference>
<keyword evidence="4" id="KW-1185">Reference proteome</keyword>
<evidence type="ECO:0000256" key="1">
    <source>
        <dbReference type="PROSITE-ProRule" id="PRU00042"/>
    </source>
</evidence>
<keyword evidence="1" id="KW-0479">Metal-binding</keyword>